<proteinExistence type="predicted"/>
<evidence type="ECO:0000313" key="3">
    <source>
        <dbReference type="Proteomes" id="UP000319783"/>
    </source>
</evidence>
<gene>
    <name evidence="2" type="ORF">JETT_2608</name>
</gene>
<dbReference type="Proteomes" id="UP000319783">
    <property type="component" value="Unassembled WGS sequence"/>
</dbReference>
<feature type="coiled-coil region" evidence="1">
    <location>
        <begin position="42"/>
        <end position="102"/>
    </location>
</feature>
<protein>
    <submittedName>
        <fullName evidence="2">Uncharacterized protein</fullName>
    </submittedName>
</protein>
<accession>A0A533Q8Y8</accession>
<reference evidence="2 3" key="1">
    <citation type="submission" date="2019-04" db="EMBL/GenBank/DDBJ databases">
        <title>Genome of a novel bacterium Candidatus Jettenia ecosi reconstructed from metagenome of an anammox bioreactor.</title>
        <authorList>
            <person name="Mardanov A.V."/>
            <person name="Beletsky A.V."/>
            <person name="Ravin N.V."/>
            <person name="Botchkova E.A."/>
            <person name="Litti Y.V."/>
            <person name="Nozhevnikova A.N."/>
        </authorList>
    </citation>
    <scope>NUCLEOTIDE SEQUENCE [LARGE SCALE GENOMIC DNA]</scope>
    <source>
        <strain evidence="2">J2</strain>
    </source>
</reference>
<dbReference type="Gene3D" id="1.20.5.300">
    <property type="match status" value="1"/>
</dbReference>
<evidence type="ECO:0000256" key="1">
    <source>
        <dbReference type="SAM" id="Coils"/>
    </source>
</evidence>
<name>A0A533Q8Y8_9BACT</name>
<sequence>MKKNEEIKDIAMELQLKEKTMTDILDRLSWKDQEIGRLTDELRNSKTIIASLSKDIERLRETDLLEHLSVKDQEIGRLSDDLHTATTTIESLKNNIEKLQKVDLLERLSVKDQEIGKLTDELHTTQSTITNLKTDIGKLCEIDVQLEEKKEEVGDKIEEGISADPLHATSKASLEIIENKKLE</sequence>
<evidence type="ECO:0000313" key="2">
    <source>
        <dbReference type="EMBL" id="TLD41143.1"/>
    </source>
</evidence>
<dbReference type="AlphaFoldDB" id="A0A533Q8Y8"/>
<keyword evidence="1" id="KW-0175">Coiled coil</keyword>
<dbReference type="EMBL" id="SULG01000061">
    <property type="protein sequence ID" value="TLD41143.1"/>
    <property type="molecule type" value="Genomic_DNA"/>
</dbReference>
<organism evidence="2 3">
    <name type="scientific">Candidatus Jettenia ecosi</name>
    <dbReference type="NCBI Taxonomy" id="2494326"/>
    <lineage>
        <taxon>Bacteria</taxon>
        <taxon>Pseudomonadati</taxon>
        <taxon>Planctomycetota</taxon>
        <taxon>Candidatus Brocadiia</taxon>
        <taxon>Candidatus Brocadiales</taxon>
        <taxon>Candidatus Brocadiaceae</taxon>
        <taxon>Candidatus Jettenia</taxon>
    </lineage>
</organism>
<comment type="caution">
    <text evidence="2">The sequence shown here is derived from an EMBL/GenBank/DDBJ whole genome shotgun (WGS) entry which is preliminary data.</text>
</comment>